<accession>A0A8J5UYZ2</accession>
<dbReference type="EMBL" id="JAAOIC020000044">
    <property type="protein sequence ID" value="KAG8038236.1"/>
    <property type="molecule type" value="Genomic_DNA"/>
</dbReference>
<organism evidence="13 14">
    <name type="scientific">Cotesia typhae</name>
    <dbReference type="NCBI Taxonomy" id="2053667"/>
    <lineage>
        <taxon>Eukaryota</taxon>
        <taxon>Metazoa</taxon>
        <taxon>Ecdysozoa</taxon>
        <taxon>Arthropoda</taxon>
        <taxon>Hexapoda</taxon>
        <taxon>Insecta</taxon>
        <taxon>Pterygota</taxon>
        <taxon>Neoptera</taxon>
        <taxon>Endopterygota</taxon>
        <taxon>Hymenoptera</taxon>
        <taxon>Apocrita</taxon>
        <taxon>Ichneumonoidea</taxon>
        <taxon>Braconidae</taxon>
        <taxon>Microgastrinae</taxon>
        <taxon>Cotesia</taxon>
    </lineage>
</organism>
<name>A0A8J5UYZ2_9HYME</name>
<comment type="caution">
    <text evidence="13">The sequence shown here is derived from an EMBL/GenBank/DDBJ whole genome shotgun (WGS) entry which is preliminary data.</text>
</comment>
<dbReference type="GO" id="GO:0016020">
    <property type="term" value="C:membrane"/>
    <property type="evidence" value="ECO:0007669"/>
    <property type="project" value="UniProtKB-SubCell"/>
</dbReference>
<dbReference type="InterPro" id="IPR033640">
    <property type="entry name" value="FAR_C"/>
</dbReference>
<evidence type="ECO:0000256" key="5">
    <source>
        <dbReference type="ARBA" id="ARBA00022857"/>
    </source>
</evidence>
<keyword evidence="8 10" id="KW-0472">Membrane</keyword>
<evidence type="ECO:0000256" key="2">
    <source>
        <dbReference type="ARBA" id="ARBA00005928"/>
    </source>
</evidence>
<dbReference type="InterPro" id="IPR013120">
    <property type="entry name" value="FAR_NAD-bd"/>
</dbReference>
<feature type="domain" description="Fatty acyl-CoA reductase C-terminal" evidence="11">
    <location>
        <begin position="369"/>
        <end position="461"/>
    </location>
</feature>
<keyword evidence="3 10" id="KW-0444">Lipid biosynthesis</keyword>
<evidence type="ECO:0000256" key="4">
    <source>
        <dbReference type="ARBA" id="ARBA00022692"/>
    </source>
</evidence>
<dbReference type="CDD" id="cd05236">
    <property type="entry name" value="FAR-N_SDR_e"/>
    <property type="match status" value="1"/>
</dbReference>
<dbReference type="GO" id="GO:0035336">
    <property type="term" value="P:long-chain fatty-acyl-CoA metabolic process"/>
    <property type="evidence" value="ECO:0007669"/>
    <property type="project" value="TreeGrafter"/>
</dbReference>
<reference evidence="13" key="2">
    <citation type="submission" date="2021-04" db="EMBL/GenBank/DDBJ databases">
        <title>Genome-wide patterns of bracovirus chromosomal integration into multiple host tissues during parasitism.</title>
        <authorList>
            <person name="Chebbi M.A.C."/>
        </authorList>
    </citation>
    <scope>NUCLEOTIDE SEQUENCE</scope>
    <source>
        <tissue evidence="13">Whole body</tissue>
    </source>
</reference>
<keyword evidence="6 10" id="KW-1133">Transmembrane helix</keyword>
<evidence type="ECO:0000313" key="13">
    <source>
        <dbReference type="EMBL" id="KAG8038236.1"/>
    </source>
</evidence>
<keyword evidence="5 10" id="KW-0521">NADP</keyword>
<comment type="similarity">
    <text evidence="2 10">Belongs to the fatty acyl-CoA reductase family.</text>
</comment>
<dbReference type="Proteomes" id="UP000729913">
    <property type="component" value="Unassembled WGS sequence"/>
</dbReference>
<comment type="subcellular location">
    <subcellularLocation>
        <location evidence="1">Membrane</location>
        <topology evidence="1">Multi-pass membrane protein</topology>
    </subcellularLocation>
</comment>
<dbReference type="FunFam" id="3.40.50.720:FF:000143">
    <property type="entry name" value="Fatty acyl-CoA reductase"/>
    <property type="match status" value="1"/>
</dbReference>
<feature type="domain" description="Thioester reductase (TE)" evidence="12">
    <location>
        <begin position="18"/>
        <end position="295"/>
    </location>
</feature>
<dbReference type="CDD" id="cd09071">
    <property type="entry name" value="FAR_C"/>
    <property type="match status" value="1"/>
</dbReference>
<comment type="catalytic activity">
    <reaction evidence="9 10">
        <text>a long-chain fatty acyl-CoA + 2 NADPH + 2 H(+) = a long-chain primary fatty alcohol + 2 NADP(+) + CoA</text>
        <dbReference type="Rhea" id="RHEA:52716"/>
        <dbReference type="ChEBI" id="CHEBI:15378"/>
        <dbReference type="ChEBI" id="CHEBI:57287"/>
        <dbReference type="ChEBI" id="CHEBI:57783"/>
        <dbReference type="ChEBI" id="CHEBI:58349"/>
        <dbReference type="ChEBI" id="CHEBI:77396"/>
        <dbReference type="ChEBI" id="CHEBI:83139"/>
        <dbReference type="EC" id="1.2.1.84"/>
    </reaction>
</comment>
<evidence type="ECO:0000313" key="14">
    <source>
        <dbReference type="Proteomes" id="UP000729913"/>
    </source>
</evidence>
<dbReference type="Pfam" id="PF03015">
    <property type="entry name" value="Sterile"/>
    <property type="match status" value="1"/>
</dbReference>
<evidence type="ECO:0000256" key="8">
    <source>
        <dbReference type="ARBA" id="ARBA00023136"/>
    </source>
</evidence>
<gene>
    <name evidence="13" type="ORF">G9C98_006563</name>
</gene>
<dbReference type="GO" id="GO:0102965">
    <property type="term" value="F:alcohol-forming long-chain fatty acyl-CoA reductase activity"/>
    <property type="evidence" value="ECO:0007669"/>
    <property type="project" value="UniProtKB-EC"/>
</dbReference>
<keyword evidence="14" id="KW-1185">Reference proteome</keyword>
<comment type="function">
    <text evidence="10">Catalyzes the reduction of fatty acyl-CoA to fatty alcohols.</text>
</comment>
<feature type="transmembrane region" description="Helical" evidence="10">
    <location>
        <begin position="139"/>
        <end position="158"/>
    </location>
</feature>
<feature type="transmembrane region" description="Helical" evidence="10">
    <location>
        <begin position="360"/>
        <end position="383"/>
    </location>
</feature>
<dbReference type="PANTHER" id="PTHR11011:SF24">
    <property type="entry name" value="FATTY ACYL-COA REDUCTASE"/>
    <property type="match status" value="1"/>
</dbReference>
<keyword evidence="4 10" id="KW-0812">Transmembrane</keyword>
<evidence type="ECO:0000256" key="1">
    <source>
        <dbReference type="ARBA" id="ARBA00004141"/>
    </source>
</evidence>
<evidence type="ECO:0000256" key="7">
    <source>
        <dbReference type="ARBA" id="ARBA00023098"/>
    </source>
</evidence>
<evidence type="ECO:0000256" key="9">
    <source>
        <dbReference type="ARBA" id="ARBA00052530"/>
    </source>
</evidence>
<dbReference type="InterPro" id="IPR026055">
    <property type="entry name" value="FAR"/>
</dbReference>
<dbReference type="GO" id="GO:0005777">
    <property type="term" value="C:peroxisome"/>
    <property type="evidence" value="ECO:0007669"/>
    <property type="project" value="TreeGrafter"/>
</dbReference>
<evidence type="ECO:0000256" key="6">
    <source>
        <dbReference type="ARBA" id="ARBA00022989"/>
    </source>
</evidence>
<dbReference type="OrthoDB" id="429813at2759"/>
<evidence type="ECO:0000256" key="10">
    <source>
        <dbReference type="RuleBase" id="RU363097"/>
    </source>
</evidence>
<dbReference type="EC" id="1.2.1.84" evidence="10"/>
<dbReference type="Pfam" id="PF07993">
    <property type="entry name" value="NAD_binding_4"/>
    <property type="match status" value="1"/>
</dbReference>
<proteinExistence type="inferred from homology"/>
<dbReference type="GO" id="GO:0080019">
    <property type="term" value="F:alcohol-forming very long-chain fatty acyl-CoA reductase activity"/>
    <property type="evidence" value="ECO:0007669"/>
    <property type="project" value="InterPro"/>
</dbReference>
<evidence type="ECO:0000259" key="12">
    <source>
        <dbReference type="Pfam" id="PF07993"/>
    </source>
</evidence>
<keyword evidence="7 10" id="KW-0443">Lipid metabolism</keyword>
<dbReference type="AlphaFoldDB" id="A0A8J5UYZ2"/>
<keyword evidence="10" id="KW-0560">Oxidoreductase</keyword>
<dbReference type="PANTHER" id="PTHR11011">
    <property type="entry name" value="MALE STERILITY PROTEIN 2-RELATED"/>
    <property type="match status" value="1"/>
</dbReference>
<evidence type="ECO:0000256" key="3">
    <source>
        <dbReference type="ARBA" id="ARBA00022516"/>
    </source>
</evidence>
<sequence length="475" mass="53973">MDQTKSIPTFYVGRSVFITGATGFMGKVLVEKLLRSCPDVREIFVLMRPKKGISIDNRVRQLLNLPLFDRLKQENPSALDKVIPIEGDTTKEGLGIPDFERKVLIERVSVVFHVAASVRFDDPLKTAVFTNTRSTRDMWLVYLLLCLIMIFFNIYKIFMHVSTTYNQADKPVVEEKLYPCDVDWKKTIKIVETVNEELLKTFTPKYLGSFPNTYTFTKRMAEQVVSDYSHVIPVIVFRPSIVIATMDEPMPGWIDNFNGPTGLMVGGGKGVLRTVYGDPKLRADFIPVDVAIKAMIIASWKRGIRTITKDPSVHVYNCSSADMKNVSVEEIKRMALVCASKNPLEGIIWAPSITYTTNNLYYFASVLLFHLLPGLVLDFILYLSGHKPMLAKLQRRVYIANTALSYFLTHEWEFKNANLFGLLAEVPEVDAKNFLFDFASIDVSYYFENCLIGAKKYLLNEKTTDSSAAKKHLTR</sequence>
<reference evidence="13" key="1">
    <citation type="submission" date="2020-03" db="EMBL/GenBank/DDBJ databases">
        <authorList>
            <person name="Chebbi M.A."/>
            <person name="Drezen J.M."/>
        </authorList>
    </citation>
    <scope>NUCLEOTIDE SEQUENCE</scope>
    <source>
        <tissue evidence="13">Whole body</tissue>
    </source>
</reference>
<evidence type="ECO:0000259" key="11">
    <source>
        <dbReference type="Pfam" id="PF03015"/>
    </source>
</evidence>
<protein>
    <recommendedName>
        <fullName evidence="10">Fatty acyl-CoA reductase</fullName>
        <ecNumber evidence="10">1.2.1.84</ecNumber>
    </recommendedName>
</protein>